<organism evidence="1 2">
    <name type="scientific">Lagenidium giganteum</name>
    <dbReference type="NCBI Taxonomy" id="4803"/>
    <lineage>
        <taxon>Eukaryota</taxon>
        <taxon>Sar</taxon>
        <taxon>Stramenopiles</taxon>
        <taxon>Oomycota</taxon>
        <taxon>Peronosporomycetes</taxon>
        <taxon>Pythiales</taxon>
        <taxon>Pythiaceae</taxon>
    </lineage>
</organism>
<keyword evidence="2" id="KW-1185">Reference proteome</keyword>
<gene>
    <name evidence="1" type="ORF">N0F65_010286</name>
</gene>
<protein>
    <recommendedName>
        <fullName evidence="3">Transposase</fullName>
    </recommendedName>
</protein>
<evidence type="ECO:0000313" key="2">
    <source>
        <dbReference type="Proteomes" id="UP001146120"/>
    </source>
</evidence>
<dbReference type="EMBL" id="DAKRPA010000190">
    <property type="protein sequence ID" value="DAZ95784.1"/>
    <property type="molecule type" value="Genomic_DNA"/>
</dbReference>
<name>A0AAV2YQW0_9STRA</name>
<reference evidence="1" key="1">
    <citation type="submission" date="2022-11" db="EMBL/GenBank/DDBJ databases">
        <authorList>
            <person name="Morgan W.R."/>
            <person name="Tartar A."/>
        </authorList>
    </citation>
    <scope>NUCLEOTIDE SEQUENCE</scope>
    <source>
        <strain evidence="1">ARSEF 373</strain>
    </source>
</reference>
<feature type="non-terminal residue" evidence="1">
    <location>
        <position position="1"/>
    </location>
</feature>
<accession>A0AAV2YQW0</accession>
<dbReference type="AlphaFoldDB" id="A0AAV2YQW0"/>
<evidence type="ECO:0008006" key="3">
    <source>
        <dbReference type="Google" id="ProtNLM"/>
    </source>
</evidence>
<comment type="caution">
    <text evidence="1">The sequence shown here is derived from an EMBL/GenBank/DDBJ whole genome shotgun (WGS) entry which is preliminary data.</text>
</comment>
<proteinExistence type="predicted"/>
<evidence type="ECO:0000313" key="1">
    <source>
        <dbReference type="EMBL" id="DAZ95784.1"/>
    </source>
</evidence>
<dbReference type="Proteomes" id="UP001146120">
    <property type="component" value="Unassembled WGS sequence"/>
</dbReference>
<reference evidence="1" key="2">
    <citation type="journal article" date="2023" name="Microbiol Resour">
        <title>Decontamination and Annotation of the Draft Genome Sequence of the Oomycete Lagenidium giganteum ARSEF 373.</title>
        <authorList>
            <person name="Morgan W.R."/>
            <person name="Tartar A."/>
        </authorList>
    </citation>
    <scope>NUCLEOTIDE SEQUENCE</scope>
    <source>
        <strain evidence="1">ARSEF 373</strain>
    </source>
</reference>
<sequence>KYPITQQDLNAKLQMEVGMPQLIAFGGSAPAKNAVLVLRPMTISLNMRWRAIVLTFVYGIEAVETVLGISIRSIERWYKLFKHNGKVLPRQQTTKSSRWPAEPVVVHAFTWRSCEKLSRGEFLRSAMSLCSRCVVCYGLISTSLENIPMEIQTYYAKLSPFYNGPDQLVFIDETAKDGRDVMRRYA</sequence>